<feature type="transmembrane region" description="Helical" evidence="8">
    <location>
        <begin position="85"/>
        <end position="103"/>
    </location>
</feature>
<evidence type="ECO:0000256" key="1">
    <source>
        <dbReference type="ARBA" id="ARBA00004141"/>
    </source>
</evidence>
<feature type="transmembrane region" description="Helical" evidence="8">
    <location>
        <begin position="115"/>
        <end position="138"/>
    </location>
</feature>
<evidence type="ECO:0000256" key="8">
    <source>
        <dbReference type="SAM" id="Phobius"/>
    </source>
</evidence>
<sequence>MITKPKDKISTIQATLAISATIIGVGILTLPRTAGKAVGTPDIWLAVLLGGLIVLVFGYIVAKLSQRFPDKTFFEYSLDITGKSIGYLINIFIVVYFTLLAAYEARILAELIRTYLLSRTPIEVIITIFISVGVYLVVGGINPLVRIFEFFFPIVVFLFLFTMFIGLSIFELENLRPVLGQGIMPVLKGVQATALSYLGFEIMLIFTSFMEKPKDAVKATFIGISLTIVCYLITVVVAIGGLTVKEAQSLTWPTAAVAAEGEIPGAFLERFEVFFTIMWTLAIFTTYAIAHYISGLGLGQIFKRNINPFIYGLVPVIYIIAMAPQNLNTVFQLGDILSYMAILTSGIIPTTLLLIAMIRGIGNEKKKF</sequence>
<name>A0A419T1Q9_9FIRM</name>
<feature type="transmembrane region" description="Helical" evidence="8">
    <location>
        <begin position="336"/>
        <end position="358"/>
    </location>
</feature>
<keyword evidence="3" id="KW-0813">Transport</keyword>
<dbReference type="PANTHER" id="PTHR34975">
    <property type="entry name" value="SPORE GERMINATION PROTEIN A2"/>
    <property type="match status" value="1"/>
</dbReference>
<feature type="transmembrane region" description="Helical" evidence="8">
    <location>
        <begin position="273"/>
        <end position="294"/>
    </location>
</feature>
<dbReference type="PANTHER" id="PTHR34975:SF2">
    <property type="entry name" value="SPORE GERMINATION PROTEIN A2"/>
    <property type="match status" value="1"/>
</dbReference>
<keyword evidence="6 8" id="KW-1133">Transmembrane helix</keyword>
<evidence type="ECO:0000256" key="5">
    <source>
        <dbReference type="ARBA" id="ARBA00022692"/>
    </source>
</evidence>
<dbReference type="Proteomes" id="UP000284177">
    <property type="component" value="Unassembled WGS sequence"/>
</dbReference>
<evidence type="ECO:0000256" key="2">
    <source>
        <dbReference type="ARBA" id="ARBA00007998"/>
    </source>
</evidence>
<feature type="transmembrane region" description="Helical" evidence="8">
    <location>
        <begin position="190"/>
        <end position="209"/>
    </location>
</feature>
<feature type="transmembrane region" description="Helical" evidence="8">
    <location>
        <begin position="150"/>
        <end position="170"/>
    </location>
</feature>
<feature type="transmembrane region" description="Helical" evidence="8">
    <location>
        <begin position="43"/>
        <end position="64"/>
    </location>
</feature>
<feature type="transmembrane region" description="Helical" evidence="8">
    <location>
        <begin position="306"/>
        <end position="324"/>
    </location>
</feature>
<feature type="transmembrane region" description="Helical" evidence="8">
    <location>
        <begin position="12"/>
        <end position="31"/>
    </location>
</feature>
<dbReference type="EMBL" id="MCIB01000020">
    <property type="protein sequence ID" value="RKD31386.1"/>
    <property type="molecule type" value="Genomic_DNA"/>
</dbReference>
<dbReference type="Pfam" id="PF03845">
    <property type="entry name" value="Spore_permease"/>
    <property type="match status" value="1"/>
</dbReference>
<keyword evidence="5 8" id="KW-0812">Transmembrane</keyword>
<evidence type="ECO:0000256" key="4">
    <source>
        <dbReference type="ARBA" id="ARBA00022544"/>
    </source>
</evidence>
<dbReference type="RefSeq" id="WP_183108801.1">
    <property type="nucleotide sequence ID" value="NZ_MCIB01000020.1"/>
</dbReference>
<dbReference type="Gene3D" id="1.20.1740.10">
    <property type="entry name" value="Amino acid/polyamine transporter I"/>
    <property type="match status" value="1"/>
</dbReference>
<dbReference type="AlphaFoldDB" id="A0A419T1Q9"/>
<keyword evidence="7 8" id="KW-0472">Membrane</keyword>
<keyword evidence="10" id="KW-1185">Reference proteome</keyword>
<proteinExistence type="inferred from homology"/>
<evidence type="ECO:0000256" key="7">
    <source>
        <dbReference type="ARBA" id="ARBA00023136"/>
    </source>
</evidence>
<keyword evidence="4" id="KW-0309">Germination</keyword>
<evidence type="ECO:0000313" key="10">
    <source>
        <dbReference type="Proteomes" id="UP000284177"/>
    </source>
</evidence>
<protein>
    <submittedName>
        <fullName evidence="9">Spore gernimation protein</fullName>
    </submittedName>
</protein>
<accession>A0A419T1Q9</accession>
<evidence type="ECO:0000256" key="6">
    <source>
        <dbReference type="ARBA" id="ARBA00022989"/>
    </source>
</evidence>
<evidence type="ECO:0000256" key="3">
    <source>
        <dbReference type="ARBA" id="ARBA00022448"/>
    </source>
</evidence>
<comment type="subcellular location">
    <subcellularLocation>
        <location evidence="1">Membrane</location>
        <topology evidence="1">Multi-pass membrane protein</topology>
    </subcellularLocation>
</comment>
<dbReference type="InterPro" id="IPR004761">
    <property type="entry name" value="Spore_GerAB"/>
</dbReference>
<evidence type="ECO:0000313" key="9">
    <source>
        <dbReference type="EMBL" id="RKD31386.1"/>
    </source>
</evidence>
<comment type="similarity">
    <text evidence="2">Belongs to the amino acid-polyamine-organocation (APC) superfamily. Spore germination protein (SGP) (TC 2.A.3.9) family.</text>
</comment>
<organism evidence="9 10">
    <name type="scientific">Thermohalobacter berrensis</name>
    <dbReference type="NCBI Taxonomy" id="99594"/>
    <lineage>
        <taxon>Bacteria</taxon>
        <taxon>Bacillati</taxon>
        <taxon>Bacillota</taxon>
        <taxon>Tissierellia</taxon>
        <taxon>Tissierellales</taxon>
        <taxon>Thermohalobacteraceae</taxon>
        <taxon>Thermohalobacter</taxon>
    </lineage>
</organism>
<comment type="caution">
    <text evidence="9">The sequence shown here is derived from an EMBL/GenBank/DDBJ whole genome shotgun (WGS) entry which is preliminary data.</text>
</comment>
<feature type="transmembrane region" description="Helical" evidence="8">
    <location>
        <begin position="221"/>
        <end position="244"/>
    </location>
</feature>
<dbReference type="GO" id="GO:0016020">
    <property type="term" value="C:membrane"/>
    <property type="evidence" value="ECO:0007669"/>
    <property type="project" value="UniProtKB-SubCell"/>
</dbReference>
<dbReference type="GO" id="GO:0009847">
    <property type="term" value="P:spore germination"/>
    <property type="evidence" value="ECO:0007669"/>
    <property type="project" value="InterPro"/>
</dbReference>
<dbReference type="NCBIfam" id="TIGR00912">
    <property type="entry name" value="2A0309"/>
    <property type="match status" value="1"/>
</dbReference>
<reference evidence="9 10" key="1">
    <citation type="submission" date="2016-08" db="EMBL/GenBank/DDBJ databases">
        <title>Novel Firmicutes and Novel Genomes.</title>
        <authorList>
            <person name="Poppleton D.I."/>
            <person name="Gribaldo S."/>
        </authorList>
    </citation>
    <scope>NUCLEOTIDE SEQUENCE [LARGE SCALE GENOMIC DNA]</scope>
    <source>
        <strain evidence="9 10">CTT3</strain>
    </source>
</reference>
<gene>
    <name evidence="9" type="ORF">BET03_12705</name>
</gene>